<dbReference type="PANTHER" id="PTHR43489">
    <property type="entry name" value="ISOMERASE"/>
    <property type="match status" value="1"/>
</dbReference>
<dbReference type="Gene3D" id="3.20.20.150">
    <property type="entry name" value="Divalent-metal-dependent TIM barrel enzymes"/>
    <property type="match status" value="1"/>
</dbReference>
<dbReference type="EMBL" id="CP014504">
    <property type="protein sequence ID" value="AMP97233.1"/>
    <property type="molecule type" value="Genomic_DNA"/>
</dbReference>
<gene>
    <name evidence="3" type="ORF">AY601_0264</name>
</gene>
<dbReference type="PANTHER" id="PTHR43489:SF7">
    <property type="entry name" value="3-DEHYDRO-D-GULOSIDE 4-EPIMERASE-RELATED"/>
    <property type="match status" value="1"/>
</dbReference>
<proteinExistence type="predicted"/>
<evidence type="ECO:0000256" key="1">
    <source>
        <dbReference type="ARBA" id="ARBA00023235"/>
    </source>
</evidence>
<accession>A0A127V7G2</accession>
<dbReference type="PATRIC" id="fig|188932.3.peg.268"/>
<organism evidence="3 4">
    <name type="scientific">Pedobacter cryoconitis</name>
    <dbReference type="NCBI Taxonomy" id="188932"/>
    <lineage>
        <taxon>Bacteria</taxon>
        <taxon>Pseudomonadati</taxon>
        <taxon>Bacteroidota</taxon>
        <taxon>Sphingobacteriia</taxon>
        <taxon>Sphingobacteriales</taxon>
        <taxon>Sphingobacteriaceae</taxon>
        <taxon>Pedobacter</taxon>
    </lineage>
</organism>
<evidence type="ECO:0000259" key="2">
    <source>
        <dbReference type="Pfam" id="PF01261"/>
    </source>
</evidence>
<protein>
    <submittedName>
        <fullName evidence="3">Xylose isomerase</fullName>
    </submittedName>
</protein>
<dbReference type="OrthoDB" id="9801426at2"/>
<dbReference type="InterPro" id="IPR013022">
    <property type="entry name" value="Xyl_isomerase-like_TIM-brl"/>
</dbReference>
<name>A0A127V7G2_9SPHI</name>
<dbReference type="KEGG" id="pcm:AY601_0264"/>
<dbReference type="Pfam" id="PF01261">
    <property type="entry name" value="AP_endonuc_2"/>
    <property type="match status" value="1"/>
</dbReference>
<feature type="domain" description="Xylose isomerase-like TIM barrel" evidence="2">
    <location>
        <begin position="26"/>
        <end position="256"/>
    </location>
</feature>
<dbReference type="GO" id="GO:0016853">
    <property type="term" value="F:isomerase activity"/>
    <property type="evidence" value="ECO:0007669"/>
    <property type="project" value="UniProtKB-KW"/>
</dbReference>
<dbReference type="AlphaFoldDB" id="A0A127V7G2"/>
<evidence type="ECO:0000313" key="3">
    <source>
        <dbReference type="EMBL" id="AMP97233.1"/>
    </source>
</evidence>
<keyword evidence="1 3" id="KW-0413">Isomerase</keyword>
<dbReference type="Proteomes" id="UP000071561">
    <property type="component" value="Chromosome"/>
</dbReference>
<dbReference type="RefSeq" id="WP_157288112.1">
    <property type="nucleotide sequence ID" value="NZ_CP014504.1"/>
</dbReference>
<reference evidence="3 4" key="1">
    <citation type="submission" date="2016-03" db="EMBL/GenBank/DDBJ databases">
        <title>Complete genome sequence of Pedobacter cryoconitis PAMC 27485.</title>
        <authorList>
            <person name="Lee J."/>
            <person name="Kim O.-S."/>
        </authorList>
    </citation>
    <scope>NUCLEOTIDE SEQUENCE [LARGE SCALE GENOMIC DNA]</scope>
    <source>
        <strain evidence="3 4">PAMC 27485</strain>
    </source>
</reference>
<sequence>MVKFGASLLSWILPEWKAIEGAYAIQKTAAAGFDVLEILLPPSMKINTTIVRKQLKEHHIKAICSFNLPANCHIPFYPDQAYDAIKSALNKAAELESTILAGVLHSGIGVFSGSLKTAEETETVVQVLALCADYASRLGVTMCLEPVNRYESYVCTCAADVLDLIEQVGSPALALHLDTFHMNIEEDNFRDPVINSGGHLKHMHITESNRGMPGEGNVNWDDLFEALAKINYDGALVLENFSSAIDGMAERVKLWHPSKYNAQDLAEGSLAFIKQKALDYGM</sequence>
<dbReference type="InterPro" id="IPR050417">
    <property type="entry name" value="Sugar_Epim/Isomerase"/>
</dbReference>
<dbReference type="InterPro" id="IPR036237">
    <property type="entry name" value="Xyl_isomerase-like_sf"/>
</dbReference>
<evidence type="ECO:0000313" key="4">
    <source>
        <dbReference type="Proteomes" id="UP000071561"/>
    </source>
</evidence>
<keyword evidence="4" id="KW-1185">Reference proteome</keyword>
<dbReference type="SUPFAM" id="SSF51658">
    <property type="entry name" value="Xylose isomerase-like"/>
    <property type="match status" value="1"/>
</dbReference>